<evidence type="ECO:0000256" key="8">
    <source>
        <dbReference type="ARBA" id="ARBA00022840"/>
    </source>
</evidence>
<dbReference type="InterPro" id="IPR007835">
    <property type="entry name" value="MOFRL"/>
</dbReference>
<dbReference type="GO" id="GO:0008887">
    <property type="term" value="F:glycerate kinase activity"/>
    <property type="evidence" value="ECO:0007669"/>
    <property type="project" value="UniProtKB-EC"/>
</dbReference>
<dbReference type="SUPFAM" id="SSF82544">
    <property type="entry name" value="GckA/TtuD-like"/>
    <property type="match status" value="1"/>
</dbReference>
<evidence type="ECO:0000256" key="3">
    <source>
        <dbReference type="ARBA" id="ARBA00012101"/>
    </source>
</evidence>
<name>A0ABD6EC79_9BILA</name>
<comment type="catalytic activity">
    <reaction evidence="1">
        <text>(R)-glycerate + ATP = (2R)-3-phosphoglycerate + ADP + H(+)</text>
        <dbReference type="Rhea" id="RHEA:23516"/>
        <dbReference type="ChEBI" id="CHEBI:15378"/>
        <dbReference type="ChEBI" id="CHEBI:16659"/>
        <dbReference type="ChEBI" id="CHEBI:30616"/>
        <dbReference type="ChEBI" id="CHEBI:58272"/>
        <dbReference type="ChEBI" id="CHEBI:456216"/>
        <dbReference type="EC" id="2.7.1.31"/>
    </reaction>
</comment>
<sequence>MNELRLNCTRALKAAMAAVQPYERVREALRLNSHTLQVGAKTYKVSKNIHLAAFGKAALGMVQGAESVLHDHLVEGIASVPRGTIKKIPHDFHFITKFYEGATNNLPDDDSCKNASRIEEMAKALHSNDEILLCLLSGGGSALLSAPIYSITLEDKLKAIKALTSRGADIKQLNTVRKYLSRLKGGKLAQIAHPARVITIMVSDVVGDPINFIGSGPTVPRDCTLFEEHNPIKVIKSLGAWEDTPLSVQQALKRSVTANVRNDDVDVNNLIVCNNQLALQGIANKLKCSGYESHIVSSTITLEAQDFGQRLARIIKESLTGKSFKESLQLADIPDADVECLDSDHIALLFGGETTVKVKGKGKGGRNQEIVLSALSKLLDGQSGELKGEFALMSGGTDGQDGPTKAAGAVLTSDDLRFIEDNQRWDKKDVNTFLEKNDSYNFWKVFRDGACHIVTGPSGTNVMDVQVLLLDKKVDIFTL</sequence>
<keyword evidence="8" id="KW-0067">ATP-binding</keyword>
<keyword evidence="12" id="KW-1185">Reference proteome</keyword>
<evidence type="ECO:0000259" key="10">
    <source>
        <dbReference type="Pfam" id="PF13660"/>
    </source>
</evidence>
<dbReference type="EC" id="2.7.1.31" evidence="3"/>
<dbReference type="PANTHER" id="PTHR12227:SF0">
    <property type="entry name" value="GLYCERATE KINASE"/>
    <property type="match status" value="1"/>
</dbReference>
<evidence type="ECO:0000256" key="2">
    <source>
        <dbReference type="ARBA" id="ARBA00005393"/>
    </source>
</evidence>
<evidence type="ECO:0000259" key="9">
    <source>
        <dbReference type="Pfam" id="PF05161"/>
    </source>
</evidence>
<evidence type="ECO:0000256" key="1">
    <source>
        <dbReference type="ARBA" id="ARBA00000694"/>
    </source>
</evidence>
<dbReference type="Pfam" id="PF13660">
    <property type="entry name" value="DUF4147"/>
    <property type="match status" value="1"/>
</dbReference>
<dbReference type="EMBL" id="JBGFUD010000380">
    <property type="protein sequence ID" value="MFH4974413.1"/>
    <property type="molecule type" value="Genomic_DNA"/>
</dbReference>
<dbReference type="Proteomes" id="UP001608902">
    <property type="component" value="Unassembled WGS sequence"/>
</dbReference>
<keyword evidence="7" id="KW-0418">Kinase</keyword>
<protein>
    <recommendedName>
        <fullName evidence="4">Glycerate kinase</fullName>
        <ecNumber evidence="3">2.7.1.31</ecNumber>
    </recommendedName>
</protein>
<reference evidence="11 12" key="1">
    <citation type="submission" date="2024-08" db="EMBL/GenBank/DDBJ databases">
        <title>Gnathostoma spinigerum genome.</title>
        <authorList>
            <person name="Gonzalez-Bertolin B."/>
            <person name="Monzon S."/>
            <person name="Zaballos A."/>
            <person name="Jimenez P."/>
            <person name="Dekumyoy P."/>
            <person name="Varona S."/>
            <person name="Cuesta I."/>
            <person name="Sumanam S."/>
            <person name="Adisakwattana P."/>
            <person name="Gasser R.B."/>
            <person name="Hernandez-Gonzalez A."/>
            <person name="Young N.D."/>
            <person name="Perteguer M.J."/>
        </authorList>
    </citation>
    <scope>NUCLEOTIDE SEQUENCE [LARGE SCALE GENOMIC DNA]</scope>
    <source>
        <strain evidence="11">AL3</strain>
        <tissue evidence="11">Liver</tissue>
    </source>
</reference>
<dbReference type="Gene3D" id="3.40.50.10180">
    <property type="entry name" value="Glycerate kinase, MOFRL-like N-terminal domain"/>
    <property type="match status" value="1"/>
</dbReference>
<feature type="domain" description="MOFRL-associated" evidence="10">
    <location>
        <begin position="9"/>
        <end position="253"/>
    </location>
</feature>
<dbReference type="Pfam" id="PF05161">
    <property type="entry name" value="MOFRL"/>
    <property type="match status" value="1"/>
</dbReference>
<dbReference type="InterPro" id="IPR037035">
    <property type="entry name" value="GK-like_C_sf"/>
</dbReference>
<dbReference type="PANTHER" id="PTHR12227">
    <property type="entry name" value="GLYCERATE KINASE"/>
    <property type="match status" value="1"/>
</dbReference>
<keyword evidence="6" id="KW-0547">Nucleotide-binding</keyword>
<evidence type="ECO:0000256" key="7">
    <source>
        <dbReference type="ARBA" id="ARBA00022777"/>
    </source>
</evidence>
<dbReference type="AlphaFoldDB" id="A0ABD6EC79"/>
<evidence type="ECO:0000313" key="12">
    <source>
        <dbReference type="Proteomes" id="UP001608902"/>
    </source>
</evidence>
<keyword evidence="5" id="KW-0808">Transferase</keyword>
<dbReference type="GO" id="GO:0005524">
    <property type="term" value="F:ATP binding"/>
    <property type="evidence" value="ECO:0007669"/>
    <property type="project" value="UniProtKB-KW"/>
</dbReference>
<dbReference type="InterPro" id="IPR038614">
    <property type="entry name" value="GK_N_sf"/>
</dbReference>
<dbReference type="InterPro" id="IPR039760">
    <property type="entry name" value="MOFRL_protein"/>
</dbReference>
<dbReference type="InterPro" id="IPR025286">
    <property type="entry name" value="MOFRL_assoc_dom"/>
</dbReference>
<dbReference type="Gene3D" id="3.40.1480.10">
    <property type="entry name" value="MOFRL domain"/>
    <property type="match status" value="1"/>
</dbReference>
<evidence type="ECO:0000313" key="11">
    <source>
        <dbReference type="EMBL" id="MFH4974413.1"/>
    </source>
</evidence>
<evidence type="ECO:0000256" key="4">
    <source>
        <dbReference type="ARBA" id="ARBA00020720"/>
    </source>
</evidence>
<gene>
    <name evidence="11" type="ORF">AB6A40_001122</name>
</gene>
<evidence type="ECO:0000256" key="6">
    <source>
        <dbReference type="ARBA" id="ARBA00022741"/>
    </source>
</evidence>
<dbReference type="FunFam" id="3.40.50.10180:FF:000001">
    <property type="entry name" value="Glycerate kinase"/>
    <property type="match status" value="1"/>
</dbReference>
<proteinExistence type="inferred from homology"/>
<evidence type="ECO:0000256" key="5">
    <source>
        <dbReference type="ARBA" id="ARBA00022679"/>
    </source>
</evidence>
<accession>A0ABD6EC79</accession>
<comment type="caution">
    <text evidence="11">The sequence shown here is derived from an EMBL/GenBank/DDBJ whole genome shotgun (WGS) entry which is preliminary data.</text>
</comment>
<organism evidence="11 12">
    <name type="scientific">Gnathostoma spinigerum</name>
    <dbReference type="NCBI Taxonomy" id="75299"/>
    <lineage>
        <taxon>Eukaryota</taxon>
        <taxon>Metazoa</taxon>
        <taxon>Ecdysozoa</taxon>
        <taxon>Nematoda</taxon>
        <taxon>Chromadorea</taxon>
        <taxon>Rhabditida</taxon>
        <taxon>Spirurina</taxon>
        <taxon>Gnathostomatomorpha</taxon>
        <taxon>Gnathostomatoidea</taxon>
        <taxon>Gnathostomatidae</taxon>
        <taxon>Gnathostoma</taxon>
    </lineage>
</organism>
<feature type="domain" description="MOFRL" evidence="9">
    <location>
        <begin position="347"/>
        <end position="464"/>
    </location>
</feature>
<comment type="similarity">
    <text evidence="2">Belongs to the glycerate kinase type-2 family.</text>
</comment>